<organism evidence="2 3">
    <name type="scientific">Dendrothele bispora (strain CBS 962.96)</name>
    <dbReference type="NCBI Taxonomy" id="1314807"/>
    <lineage>
        <taxon>Eukaryota</taxon>
        <taxon>Fungi</taxon>
        <taxon>Dikarya</taxon>
        <taxon>Basidiomycota</taxon>
        <taxon>Agaricomycotina</taxon>
        <taxon>Agaricomycetes</taxon>
        <taxon>Agaricomycetidae</taxon>
        <taxon>Agaricales</taxon>
        <taxon>Agaricales incertae sedis</taxon>
        <taxon>Dendrothele</taxon>
    </lineage>
</organism>
<proteinExistence type="predicted"/>
<evidence type="ECO:0000259" key="1">
    <source>
        <dbReference type="Pfam" id="PF10551"/>
    </source>
</evidence>
<evidence type="ECO:0000313" key="3">
    <source>
        <dbReference type="Proteomes" id="UP000297245"/>
    </source>
</evidence>
<dbReference type="Proteomes" id="UP000297245">
    <property type="component" value="Unassembled WGS sequence"/>
</dbReference>
<dbReference type="InterPro" id="IPR018289">
    <property type="entry name" value="MULE_transposase_dom"/>
</dbReference>
<dbReference type="EMBL" id="ML181334">
    <property type="protein sequence ID" value="THU75959.1"/>
    <property type="molecule type" value="Genomic_DNA"/>
</dbReference>
<protein>
    <recommendedName>
        <fullName evidence="1">MULE transposase domain-containing protein</fullName>
    </recommendedName>
</protein>
<dbReference type="AlphaFoldDB" id="A0A4S8KKG5"/>
<dbReference type="Pfam" id="PF10551">
    <property type="entry name" value="MULE"/>
    <property type="match status" value="1"/>
</dbReference>
<evidence type="ECO:0000313" key="2">
    <source>
        <dbReference type="EMBL" id="THU75959.1"/>
    </source>
</evidence>
<dbReference type="OrthoDB" id="2437251at2759"/>
<feature type="domain" description="MULE transposase" evidence="1">
    <location>
        <begin position="159"/>
        <end position="255"/>
    </location>
</feature>
<reference evidence="2 3" key="1">
    <citation type="journal article" date="2019" name="Nat. Ecol. Evol.">
        <title>Megaphylogeny resolves global patterns of mushroom evolution.</title>
        <authorList>
            <person name="Varga T."/>
            <person name="Krizsan K."/>
            <person name="Foldi C."/>
            <person name="Dima B."/>
            <person name="Sanchez-Garcia M."/>
            <person name="Sanchez-Ramirez S."/>
            <person name="Szollosi G.J."/>
            <person name="Szarkandi J.G."/>
            <person name="Papp V."/>
            <person name="Albert L."/>
            <person name="Andreopoulos W."/>
            <person name="Angelini C."/>
            <person name="Antonin V."/>
            <person name="Barry K.W."/>
            <person name="Bougher N.L."/>
            <person name="Buchanan P."/>
            <person name="Buyck B."/>
            <person name="Bense V."/>
            <person name="Catcheside P."/>
            <person name="Chovatia M."/>
            <person name="Cooper J."/>
            <person name="Damon W."/>
            <person name="Desjardin D."/>
            <person name="Finy P."/>
            <person name="Geml J."/>
            <person name="Haridas S."/>
            <person name="Hughes K."/>
            <person name="Justo A."/>
            <person name="Karasinski D."/>
            <person name="Kautmanova I."/>
            <person name="Kiss B."/>
            <person name="Kocsube S."/>
            <person name="Kotiranta H."/>
            <person name="LaButti K.M."/>
            <person name="Lechner B.E."/>
            <person name="Liimatainen K."/>
            <person name="Lipzen A."/>
            <person name="Lukacs Z."/>
            <person name="Mihaltcheva S."/>
            <person name="Morgado L.N."/>
            <person name="Niskanen T."/>
            <person name="Noordeloos M.E."/>
            <person name="Ohm R.A."/>
            <person name="Ortiz-Santana B."/>
            <person name="Ovrebo C."/>
            <person name="Racz N."/>
            <person name="Riley R."/>
            <person name="Savchenko A."/>
            <person name="Shiryaev A."/>
            <person name="Soop K."/>
            <person name="Spirin V."/>
            <person name="Szebenyi C."/>
            <person name="Tomsovsky M."/>
            <person name="Tulloss R.E."/>
            <person name="Uehling J."/>
            <person name="Grigoriev I.V."/>
            <person name="Vagvolgyi C."/>
            <person name="Papp T."/>
            <person name="Martin F.M."/>
            <person name="Miettinen O."/>
            <person name="Hibbett D.S."/>
            <person name="Nagy L.G."/>
        </authorList>
    </citation>
    <scope>NUCLEOTIDE SEQUENCE [LARGE SCALE GENOMIC DNA]</scope>
    <source>
        <strain evidence="2 3">CBS 962.96</strain>
    </source>
</reference>
<sequence length="290" mass="33470">MDTFDCDGWLYIVLSDTHDRAHVQLRHGDDHVPYCLIDVPAEVKEYVQKNIGMTTSARILLIHVKQLWSQILQDKPHLCINFGRRSIYTIVANEKRKKWRRDDNELTSAKIILEESSSKESGSLYTVEPVHLPQVYGYFGLAFSLPKVIAKWGGCIREISLDSAWNTNGSRYELYALLGETYGSGCPLGFFLLQSPKNGEEGTKEKYIAAFLEHFQSQYKLDPKFTLSDKDLSELNAFRKVFPMAKHQLCFWHALRAVKTRLSILCRHPKFYDVNSLVMQSTRILFLLDR</sequence>
<keyword evidence="3" id="KW-1185">Reference proteome</keyword>
<name>A0A4S8KKG5_DENBC</name>
<gene>
    <name evidence="2" type="ORF">K435DRAFT_706018</name>
</gene>
<accession>A0A4S8KKG5</accession>